<dbReference type="Proteomes" id="UP000287651">
    <property type="component" value="Unassembled WGS sequence"/>
</dbReference>
<dbReference type="AlphaFoldDB" id="A0A426XL25"/>
<feature type="compositionally biased region" description="Basic and acidic residues" evidence="1">
    <location>
        <begin position="77"/>
        <end position="110"/>
    </location>
</feature>
<sequence>ERQRLVLGDVSVVSAFGSLFRAAKRVVAAWCWRYSIQNGVSGCSFVSRNREKRVLFFVNKTEIRLLGLEKKRKHPAMKSDVEQRSEEQQRQRGDGLQRLEEQQRPEEQQRRPGFPCSGERKDVKVAATVSALVGRSVLISLVPSVTEADVATVDGLESTIKFARDRKRWKLTVV</sequence>
<protein>
    <submittedName>
        <fullName evidence="2">Uncharacterized protein</fullName>
    </submittedName>
</protein>
<accession>A0A426XL25</accession>
<gene>
    <name evidence="2" type="ORF">B296_00058678</name>
</gene>
<comment type="caution">
    <text evidence="2">The sequence shown here is derived from an EMBL/GenBank/DDBJ whole genome shotgun (WGS) entry which is preliminary data.</text>
</comment>
<reference evidence="2 3" key="1">
    <citation type="journal article" date="2014" name="Agronomy (Basel)">
        <title>A Draft Genome Sequence for Ensete ventricosum, the Drought-Tolerant Tree Against Hunger.</title>
        <authorList>
            <person name="Harrison J."/>
            <person name="Moore K.A."/>
            <person name="Paszkiewicz K."/>
            <person name="Jones T."/>
            <person name="Grant M."/>
            <person name="Ambacheew D."/>
            <person name="Muzemil S."/>
            <person name="Studholme D.J."/>
        </authorList>
    </citation>
    <scope>NUCLEOTIDE SEQUENCE [LARGE SCALE GENOMIC DNA]</scope>
</reference>
<proteinExistence type="predicted"/>
<evidence type="ECO:0000313" key="3">
    <source>
        <dbReference type="Proteomes" id="UP000287651"/>
    </source>
</evidence>
<organism evidence="2 3">
    <name type="scientific">Ensete ventricosum</name>
    <name type="common">Abyssinian banana</name>
    <name type="synonym">Musa ensete</name>
    <dbReference type="NCBI Taxonomy" id="4639"/>
    <lineage>
        <taxon>Eukaryota</taxon>
        <taxon>Viridiplantae</taxon>
        <taxon>Streptophyta</taxon>
        <taxon>Embryophyta</taxon>
        <taxon>Tracheophyta</taxon>
        <taxon>Spermatophyta</taxon>
        <taxon>Magnoliopsida</taxon>
        <taxon>Liliopsida</taxon>
        <taxon>Zingiberales</taxon>
        <taxon>Musaceae</taxon>
        <taxon>Ensete</taxon>
    </lineage>
</organism>
<feature type="non-terminal residue" evidence="2">
    <location>
        <position position="1"/>
    </location>
</feature>
<evidence type="ECO:0000313" key="2">
    <source>
        <dbReference type="EMBL" id="RRT40183.1"/>
    </source>
</evidence>
<feature type="region of interest" description="Disordered" evidence="1">
    <location>
        <begin position="73"/>
        <end position="118"/>
    </location>
</feature>
<name>A0A426XL25_ENSVE</name>
<dbReference type="EMBL" id="AMZH03019584">
    <property type="protein sequence ID" value="RRT40183.1"/>
    <property type="molecule type" value="Genomic_DNA"/>
</dbReference>
<evidence type="ECO:0000256" key="1">
    <source>
        <dbReference type="SAM" id="MobiDB-lite"/>
    </source>
</evidence>